<dbReference type="EMBL" id="BK015728">
    <property type="protein sequence ID" value="DAE22215.1"/>
    <property type="molecule type" value="Genomic_DNA"/>
</dbReference>
<protein>
    <submittedName>
        <fullName evidence="1">Uncharacterized protein</fullName>
    </submittedName>
</protein>
<evidence type="ECO:0000313" key="1">
    <source>
        <dbReference type="EMBL" id="DAE22215.1"/>
    </source>
</evidence>
<accession>A0A8S5QSF4</accession>
<sequence>MGYGENPGTFWVNIGTDENPNWVVLGHVR</sequence>
<proteinExistence type="predicted"/>
<organism evidence="1">
    <name type="scientific">Siphoviridae sp. ctLsx2</name>
    <dbReference type="NCBI Taxonomy" id="2826254"/>
    <lineage>
        <taxon>Viruses</taxon>
        <taxon>Duplodnaviria</taxon>
        <taxon>Heunggongvirae</taxon>
        <taxon>Uroviricota</taxon>
        <taxon>Caudoviricetes</taxon>
    </lineage>
</organism>
<reference evidence="1" key="1">
    <citation type="journal article" date="2021" name="Proc. Natl. Acad. Sci. U.S.A.">
        <title>A Catalog of Tens of Thousands of Viruses from Human Metagenomes Reveals Hidden Associations with Chronic Diseases.</title>
        <authorList>
            <person name="Tisza M.J."/>
            <person name="Buck C.B."/>
        </authorList>
    </citation>
    <scope>NUCLEOTIDE SEQUENCE</scope>
    <source>
        <strain evidence="1">CtLsx2</strain>
    </source>
</reference>
<name>A0A8S5QSF4_9CAUD</name>